<evidence type="ECO:0000259" key="3">
    <source>
        <dbReference type="Pfam" id="PF13966"/>
    </source>
</evidence>
<feature type="domain" description="DUF4283" evidence="4">
    <location>
        <begin position="399"/>
        <end position="475"/>
    </location>
</feature>
<dbReference type="PANTHER" id="PTHR31286:SF168">
    <property type="entry name" value="DUF4283 DOMAIN-CONTAINING PROTEIN"/>
    <property type="match status" value="1"/>
</dbReference>
<dbReference type="Pfam" id="PF03372">
    <property type="entry name" value="Exo_endo_phos"/>
    <property type="match status" value="1"/>
</dbReference>
<dbReference type="InterPro" id="IPR025558">
    <property type="entry name" value="DUF4283"/>
</dbReference>
<organism evidence="5 6">
    <name type="scientific">Actinidia rufa</name>
    <dbReference type="NCBI Taxonomy" id="165716"/>
    <lineage>
        <taxon>Eukaryota</taxon>
        <taxon>Viridiplantae</taxon>
        <taxon>Streptophyta</taxon>
        <taxon>Embryophyta</taxon>
        <taxon>Tracheophyta</taxon>
        <taxon>Spermatophyta</taxon>
        <taxon>Magnoliopsida</taxon>
        <taxon>eudicotyledons</taxon>
        <taxon>Gunneridae</taxon>
        <taxon>Pentapetalae</taxon>
        <taxon>asterids</taxon>
        <taxon>Ericales</taxon>
        <taxon>Actinidiaceae</taxon>
        <taxon>Actinidia</taxon>
    </lineage>
</organism>
<dbReference type="Pfam" id="PF13966">
    <property type="entry name" value="zf-RVT"/>
    <property type="match status" value="1"/>
</dbReference>
<protein>
    <recommendedName>
        <fullName evidence="7">DUF4283 domain-containing protein</fullName>
    </recommendedName>
</protein>
<evidence type="ECO:0008006" key="7">
    <source>
        <dbReference type="Google" id="ProtNLM"/>
    </source>
</evidence>
<feature type="domain" description="Endonuclease/exonuclease/phosphatase" evidence="2">
    <location>
        <begin position="824"/>
        <end position="1010"/>
    </location>
</feature>
<dbReference type="Gene3D" id="3.60.10.10">
    <property type="entry name" value="Endonuclease/exonuclease/phosphatase"/>
    <property type="match status" value="2"/>
</dbReference>
<dbReference type="Pfam" id="PF14111">
    <property type="entry name" value="DUF4283"/>
    <property type="match status" value="1"/>
</dbReference>
<feature type="compositionally biased region" description="Polar residues" evidence="1">
    <location>
        <begin position="723"/>
        <end position="746"/>
    </location>
</feature>
<evidence type="ECO:0000256" key="1">
    <source>
        <dbReference type="SAM" id="MobiDB-lite"/>
    </source>
</evidence>
<feature type="compositionally biased region" description="Polar residues" evidence="1">
    <location>
        <begin position="698"/>
        <end position="716"/>
    </location>
</feature>
<dbReference type="InterPro" id="IPR005135">
    <property type="entry name" value="Endo/exonuclease/phosphatase"/>
</dbReference>
<dbReference type="GO" id="GO:0003824">
    <property type="term" value="F:catalytic activity"/>
    <property type="evidence" value="ECO:0007669"/>
    <property type="project" value="InterPro"/>
</dbReference>
<evidence type="ECO:0000259" key="2">
    <source>
        <dbReference type="Pfam" id="PF03372"/>
    </source>
</evidence>
<dbReference type="PANTHER" id="PTHR31286">
    <property type="entry name" value="GLYCINE-RICH CELL WALL STRUCTURAL PROTEIN 1.8-LIKE"/>
    <property type="match status" value="1"/>
</dbReference>
<dbReference type="Proteomes" id="UP000585474">
    <property type="component" value="Unassembled WGS sequence"/>
</dbReference>
<name>A0A7J0H4T7_9ERIC</name>
<accession>A0A7J0H4T7</accession>
<evidence type="ECO:0000313" key="5">
    <source>
        <dbReference type="EMBL" id="GFZ18041.1"/>
    </source>
</evidence>
<evidence type="ECO:0000259" key="4">
    <source>
        <dbReference type="Pfam" id="PF14111"/>
    </source>
</evidence>
<keyword evidence="6" id="KW-1185">Reference proteome</keyword>
<dbReference type="InterPro" id="IPR036691">
    <property type="entry name" value="Endo/exonu/phosph_ase_sf"/>
</dbReference>
<dbReference type="OrthoDB" id="1742302at2759"/>
<feature type="region of interest" description="Disordered" evidence="1">
    <location>
        <begin position="582"/>
        <end position="614"/>
    </location>
</feature>
<sequence>MDSPCRSNVNDVSDSMERESAEDNDLCYAVLRYINQVLMDDDSEDKADLIQDSTLHAAEKAFYEILDQKYPSSPYQHLLHEDTSGSLDDSVTHCCSSSSNSYLNEYKSVESSFTVDRPLETLVNVPLENQSGWEFNGRIEEINSMLLSGYGGDLYFEGNRLTPPKVKETVLKKDERGLEKILLTGRKILHREESDLGEGRSNKHLAVYPNESILHEMFDKVLSLNDESVLDLPKQNGRGKGSIGELTYNKKKRNKREAIDMRSLLTNGPTSKLDEDPILARALARTDMGSSEGQTSAISIRHVEIEGRSTACYSGPMLSVGDTSVTASQTLGEEDSFSTEGVRLNAQPKPISSQVVKGKSFASLFEKNRLPTIGSKLEYYNLGEGPLQIREEQLSDCPWERCLVGYFGGKFPGKHALNQIIASWKVLPTFQFHGSGWIVFRFDSTEDQNKVLENGPYMIYGSPLLLKPMTKYFSFGKEAISTFPVWVQLRNVPLTLWNPTIFGMICSRLDRPIHMDRLTTSKERITYARCLVEVDMAKELVYSVMLNLDDGGEYEQKVYYENLPRYCPQCKKVGHTKENCKAKQAGNKDNSGKTDATDSGKQPTTSDAREDTRGEWVIKQNTAISASVELVGCSVEKETAIQELSHNPGSTPVILESVPILLQPPPEPVHSQESYPIPDNQMTEHRLAHPQESIPEIPSSTQLGEGSSTEQANQSATKEKINKPQQADKTQSQQAANTQKITSGSRTIKKGIIRIARMHAPATKDPRKASSSAIIPIAKGWDRGKKKEKSSQTKNGWSVTLAEFCADMGDYSPTRQQSMIISFWNIRGLNMPLKQTGVLKHLKRNKIAIMGLLETKLNQQALDWMARNKLHGWRMADNFSHHPQWQDLSHLERRSSAHGYYSNNRSGNPLPGYMFSYSQNPWILLGDFNNVLNIEERINGQPVSMYEIREFKECCYNLGLSDTRSTGVFHTWTNSKIWCKLDRAMVNRAWSQRGLTAQAKFDLPGIMSDHSSCTISILGNNDRGATPFKFFNMWAKHDNFMELVRNSWGEHIRGTAMYRLCKKLKALKDPLKSLNRQHYAHITARAQAAAEELLETQQLLHDNSADAHLQNKVSVLRSRALKLAEAEAEASFCSQLAKAKYLKECDRGTKFFHGMIKSRRAKTNISSITLEGGVRSTSSSQVSDAFVHFYKGLLGTKEGCIELNRDMVARGRKLDPEQAQILIHPVTEEEIKKALFSIGDDKAPGPDGLQTNMGKSSFFATGICPEELETIKRITGFALGAFPFKYLGIPVAASRLTIAQFSPLMDKISDYISAWAGASLSYAGRTELIRSVLQGVECYWLTILPIPAGVRKKITQLCRNFLWSGRATVNKKPLVAWKENKHEDSPLLKQIIALRDEIIEVEGSMQNAIICLTKWAPDGYLRSSFAYEFFRPKRAKNTWSKLVWHRAITPKYSFILWLGLKDRLLTRDKLHDFVEDLACPLCLAENENIDHTYFSAVELGNRFGKQSKDGKA</sequence>
<evidence type="ECO:0000313" key="6">
    <source>
        <dbReference type="Proteomes" id="UP000585474"/>
    </source>
</evidence>
<dbReference type="InterPro" id="IPR026960">
    <property type="entry name" value="RVT-Znf"/>
</dbReference>
<reference evidence="5 6" key="1">
    <citation type="submission" date="2019-07" db="EMBL/GenBank/DDBJ databases">
        <title>De Novo Assembly of kiwifruit Actinidia rufa.</title>
        <authorList>
            <person name="Sugita-Konishi S."/>
            <person name="Sato K."/>
            <person name="Mori E."/>
            <person name="Abe Y."/>
            <person name="Kisaki G."/>
            <person name="Hamano K."/>
            <person name="Suezawa K."/>
            <person name="Otani M."/>
            <person name="Fukuda T."/>
            <person name="Manabe T."/>
            <person name="Gomi K."/>
            <person name="Tabuchi M."/>
            <person name="Akimitsu K."/>
            <person name="Kataoka I."/>
        </authorList>
    </citation>
    <scope>NUCLEOTIDE SEQUENCE [LARGE SCALE GENOMIC DNA]</scope>
    <source>
        <strain evidence="6">cv. Fuchu</strain>
    </source>
</reference>
<comment type="caution">
    <text evidence="5">The sequence shown here is derived from an EMBL/GenBank/DDBJ whole genome shotgun (WGS) entry which is preliminary data.</text>
</comment>
<dbReference type="SUPFAM" id="SSF56219">
    <property type="entry name" value="DNase I-like"/>
    <property type="match status" value="1"/>
</dbReference>
<dbReference type="InterPro" id="IPR040256">
    <property type="entry name" value="At4g02000-like"/>
</dbReference>
<proteinExistence type="predicted"/>
<dbReference type="EMBL" id="BJWL01000026">
    <property type="protein sequence ID" value="GFZ18041.1"/>
    <property type="molecule type" value="Genomic_DNA"/>
</dbReference>
<feature type="domain" description="Reverse transcriptase zinc-binding" evidence="3">
    <location>
        <begin position="1425"/>
        <end position="1496"/>
    </location>
</feature>
<gene>
    <name evidence="5" type="ORF">Acr_26g0013100</name>
</gene>
<feature type="region of interest" description="Disordered" evidence="1">
    <location>
        <begin position="686"/>
        <end position="749"/>
    </location>
</feature>